<dbReference type="Pfam" id="PF21103">
    <property type="entry name" value="PH1_SSRP1-like"/>
    <property type="match status" value="1"/>
</dbReference>
<dbReference type="FunFam" id="1.10.30.10:FF:000123">
    <property type="entry name" value="FACT complex subunit SSRP1"/>
    <property type="match status" value="1"/>
</dbReference>
<dbReference type="InterPro" id="IPR048993">
    <property type="entry name" value="SSRP1-like_PH1"/>
</dbReference>
<sequence length="694" mass="79117">MAIDNLDFEEVFVLNHGILNPGRLKLSAKDILFKASKTGKVDKIMAGQLMNASWFRAARGYELRLALASGVIYKFEGFKEADYDKLADLFSGNYNIQLEEKELSVKGFNWGNHSFEGSSLSLNSDSSMTYEIPLNEVCRSTVGKNEVTLEFHQHDDAQVSLMEMRFHLPATNNEDEDYVQTFNEKVLAKATIIQATGDAIAEFTEVSCLTPRGRYNIKLFPTFIQLHGKTYDYKIALTSILRMFLLPHPDERHFFFVFTLDPPLKQGQTRYPFFIIQFIKEEEISFDLNLSQEELNQKYANKVNKTMEGPIYEIFSRLLKALTDRKITLPGAFIGSTKSSSVSCSHKNSSGFLYPLSRGFIYVHKPPVHIRPDEIVCVNFARVSGGGTIKTFDFEVITKNSVIYTFSNIDKSDYTPLYDYTKKNNLPIKNKGLKRQSHKDELLDSEDEDDQDHYLARVKAEGEEKTTMAEEGEESDSTDDEDEDFNPDESSDNSIAEEYDTDAINSSDSDYEENQGKRKKAIPVPREFRAGKKAKKKNEVKPAKKVKNARDPNLPKRPLSGYMLWLQKQRDRIKNENPSFTVAEVAKKAGEIWKSLKEEEKKKWNNESAKLKEQYNKDMAEYNEQNQTKATTSKSKKATPKKSSKSPMKYKSAEYVDTDTSSESSSEEESEQESKIKSAEFVDTSEDTSDSSDE</sequence>
<dbReference type="SUPFAM" id="SSF50729">
    <property type="entry name" value="PH domain-like"/>
    <property type="match status" value="1"/>
</dbReference>
<dbReference type="GeneID" id="6756370"/>
<dbReference type="GO" id="GO:0042393">
    <property type="term" value="F:histone binding"/>
    <property type="evidence" value="ECO:0000318"/>
    <property type="project" value="GO_Central"/>
</dbReference>
<evidence type="ECO:0000256" key="4">
    <source>
        <dbReference type="ARBA" id="ARBA00022454"/>
    </source>
</evidence>
<evidence type="ECO:0000256" key="7">
    <source>
        <dbReference type="ARBA" id="ARBA00023015"/>
    </source>
</evidence>
<dbReference type="Gene3D" id="2.30.29.30">
    <property type="entry name" value="Pleckstrin-homology domain (PH domain)/Phosphotyrosine-binding domain (PTB)"/>
    <property type="match status" value="2"/>
</dbReference>
<dbReference type="InterPro" id="IPR011993">
    <property type="entry name" value="PH-like_dom_sf"/>
</dbReference>
<dbReference type="GO" id="GO:1902275">
    <property type="term" value="P:regulation of chromatin organization"/>
    <property type="evidence" value="ECO:0000318"/>
    <property type="project" value="GO_Central"/>
</dbReference>
<proteinExistence type="inferred from homology"/>
<dbReference type="InterPro" id="IPR035417">
    <property type="entry name" value="SSRP1/POB3_N"/>
</dbReference>
<dbReference type="FunFam" id="2.30.29.150:FF:000001">
    <property type="entry name" value="Fact complex subunit ssrp1"/>
    <property type="match status" value="1"/>
</dbReference>
<dbReference type="PRINTS" id="PR00887">
    <property type="entry name" value="SSRCOGNITION"/>
</dbReference>
<evidence type="ECO:0000313" key="16">
    <source>
        <dbReference type="EMBL" id="EDV22432.1"/>
    </source>
</evidence>
<dbReference type="GO" id="GO:0006260">
    <property type="term" value="P:DNA replication"/>
    <property type="evidence" value="ECO:0007669"/>
    <property type="project" value="UniProtKB-KW"/>
</dbReference>
<dbReference type="PROSITE" id="PS50118">
    <property type="entry name" value="HMG_BOX_2"/>
    <property type="match status" value="1"/>
</dbReference>
<dbReference type="InParanoid" id="B3S4B9"/>
<dbReference type="CTD" id="6756370"/>
<organism evidence="16 17">
    <name type="scientific">Trichoplax adhaerens</name>
    <name type="common">Trichoplax reptans</name>
    <dbReference type="NCBI Taxonomy" id="10228"/>
    <lineage>
        <taxon>Eukaryota</taxon>
        <taxon>Metazoa</taxon>
        <taxon>Placozoa</taxon>
        <taxon>Uniplacotomia</taxon>
        <taxon>Trichoplacea</taxon>
        <taxon>Trichoplacidae</taxon>
        <taxon>Trichoplax</taxon>
    </lineage>
</organism>
<feature type="compositionally biased region" description="Basic residues" evidence="14">
    <location>
        <begin position="634"/>
        <end position="644"/>
    </location>
</feature>
<keyword evidence="11 12" id="KW-0539">Nucleus</keyword>
<dbReference type="EMBL" id="DS985249">
    <property type="protein sequence ID" value="EDV22432.1"/>
    <property type="molecule type" value="Genomic_DNA"/>
</dbReference>
<dbReference type="Gene3D" id="2.30.29.220">
    <property type="entry name" value="Structure-specific recognition protein (SSRP1)"/>
    <property type="match status" value="1"/>
</dbReference>
<dbReference type="FunFam" id="2.30.29.30:FF:000119">
    <property type="entry name" value="FACT complex subunit SSRP1"/>
    <property type="match status" value="1"/>
</dbReference>
<feature type="compositionally biased region" description="Acidic residues" evidence="14">
    <location>
        <begin position="683"/>
        <end position="694"/>
    </location>
</feature>
<dbReference type="Pfam" id="PF17292">
    <property type="entry name" value="POB3_N"/>
    <property type="match status" value="1"/>
</dbReference>
<dbReference type="FunFam" id="2.30.29.30:FF:000098">
    <property type="entry name" value="Fact complex subunit ssrp1"/>
    <property type="match status" value="1"/>
</dbReference>
<dbReference type="CDD" id="cd13230">
    <property type="entry name" value="PH1_SSRP1-like"/>
    <property type="match status" value="1"/>
</dbReference>
<keyword evidence="7 13" id="KW-0805">Transcription regulation</keyword>
<dbReference type="InterPro" id="IPR000969">
    <property type="entry name" value="SSRP1/POB3"/>
</dbReference>
<dbReference type="InterPro" id="IPR024954">
    <property type="entry name" value="SSRP1_DD"/>
</dbReference>
<feature type="region of interest" description="Disordered" evidence="14">
    <location>
        <begin position="615"/>
        <end position="694"/>
    </location>
</feature>
<dbReference type="GO" id="GO:0006281">
    <property type="term" value="P:DNA repair"/>
    <property type="evidence" value="ECO:0007669"/>
    <property type="project" value="UniProtKB-KW"/>
</dbReference>
<keyword evidence="9 13" id="KW-0804">Transcription</keyword>
<dbReference type="PhylomeDB" id="B3S4B9"/>
<dbReference type="PANTHER" id="PTHR45849">
    <property type="entry name" value="FACT COMPLEX SUBUNIT SSRP1"/>
    <property type="match status" value="1"/>
</dbReference>
<dbReference type="RefSeq" id="XP_002114976.1">
    <property type="nucleotide sequence ID" value="XM_002114940.1"/>
</dbReference>
<gene>
    <name evidence="16" type="ORF">TRIADDRAFT_64155</name>
</gene>
<dbReference type="SMART" id="SM01287">
    <property type="entry name" value="Rtt106"/>
    <property type="match status" value="1"/>
</dbReference>
<dbReference type="InterPro" id="IPR050454">
    <property type="entry name" value="RTT106/SSRP1_HistChap/FACT"/>
</dbReference>
<comment type="function">
    <text evidence="13">Component of the FACT complex, a general chromatin factor that acts to reorganize nucleosomes. The FACT complex is involved in multiple processes that require DNA as a template such as mRNA elongation, DNA replication and DNA repair. During transcription elongation the FACT complex acts as a histone chaperone that both destabilizes and restores nucleosomal structure. It facilitates the passage of RNA polymerase II and transcription by promoting the dissociation of one histone H2A-H2B dimer from the nucleosome, then subsequently promotes the reestablishment of the nucleosome following the passage of RNA polymerase II.</text>
</comment>
<feature type="compositionally biased region" description="Acidic residues" evidence="14">
    <location>
        <begin position="470"/>
        <end position="501"/>
    </location>
</feature>
<evidence type="ECO:0000256" key="14">
    <source>
        <dbReference type="SAM" id="MobiDB-lite"/>
    </source>
</evidence>
<keyword evidence="5 13" id="KW-0235">DNA replication</keyword>
<keyword evidence="6 13" id="KW-0227">DNA damage</keyword>
<comment type="subcellular location">
    <subcellularLocation>
        <location evidence="1">Nucleus</location>
        <location evidence="1">Nucleolus</location>
    </subcellularLocation>
    <subcellularLocation>
        <location evidence="13">Nucleus</location>
    </subcellularLocation>
    <subcellularLocation>
        <location evidence="13">Chromosome</location>
    </subcellularLocation>
</comment>
<dbReference type="InterPro" id="IPR038167">
    <property type="entry name" value="SSRP1_sf"/>
</dbReference>
<dbReference type="CDD" id="cd21994">
    <property type="entry name" value="HMG-box_SSRP1-like"/>
    <property type="match status" value="1"/>
</dbReference>
<dbReference type="Gene3D" id="1.10.30.10">
    <property type="entry name" value="High mobility group box domain"/>
    <property type="match status" value="1"/>
</dbReference>
<dbReference type="eggNOG" id="KOG0526">
    <property type="taxonomic scope" value="Eukaryota"/>
</dbReference>
<dbReference type="Pfam" id="PF03531">
    <property type="entry name" value="SSrecog"/>
    <property type="match status" value="1"/>
</dbReference>
<dbReference type="Gene3D" id="2.30.29.150">
    <property type="match status" value="1"/>
</dbReference>
<dbReference type="HOGENOM" id="CLU_017374_2_1_1"/>
<protein>
    <recommendedName>
        <fullName evidence="3 13">FACT complex subunit SSRP1</fullName>
    </recommendedName>
</protein>
<reference evidence="16 17" key="1">
    <citation type="journal article" date="2008" name="Nature">
        <title>The Trichoplax genome and the nature of placozoans.</title>
        <authorList>
            <person name="Srivastava M."/>
            <person name="Begovic E."/>
            <person name="Chapman J."/>
            <person name="Putnam N.H."/>
            <person name="Hellsten U."/>
            <person name="Kawashima T."/>
            <person name="Kuo A."/>
            <person name="Mitros T."/>
            <person name="Salamov A."/>
            <person name="Carpenter M.L."/>
            <person name="Signorovitch A.Y."/>
            <person name="Moreno M.A."/>
            <person name="Kamm K."/>
            <person name="Grimwood J."/>
            <person name="Schmutz J."/>
            <person name="Shapiro H."/>
            <person name="Grigoriev I.V."/>
            <person name="Buss L.W."/>
            <person name="Schierwater B."/>
            <person name="Dellaporta S.L."/>
            <person name="Rokhsar D.S."/>
        </authorList>
    </citation>
    <scope>NUCLEOTIDE SEQUENCE [LARGE SCALE GENOMIC DNA]</scope>
    <source>
        <strain evidence="16 17">Grell-BS-1999</strain>
    </source>
</reference>
<keyword evidence="8 12" id="KW-0238">DNA-binding</keyword>
<dbReference type="KEGG" id="tad:TRIADDRAFT_64155"/>
<evidence type="ECO:0000256" key="9">
    <source>
        <dbReference type="ARBA" id="ARBA00023163"/>
    </source>
</evidence>
<dbReference type="FunFam" id="2.30.29.220:FF:000001">
    <property type="entry name" value="FACT complex subunit SSRP1"/>
    <property type="match status" value="1"/>
</dbReference>
<dbReference type="Pfam" id="PF00505">
    <property type="entry name" value="HMG_box"/>
    <property type="match status" value="1"/>
</dbReference>
<evidence type="ECO:0000256" key="6">
    <source>
        <dbReference type="ARBA" id="ARBA00022763"/>
    </source>
</evidence>
<evidence type="ECO:0000256" key="1">
    <source>
        <dbReference type="ARBA" id="ARBA00004604"/>
    </source>
</evidence>
<dbReference type="OMA" id="QVVTKIF"/>
<dbReference type="GO" id="GO:0005730">
    <property type="term" value="C:nucleolus"/>
    <property type="evidence" value="ECO:0007669"/>
    <property type="project" value="UniProtKB-SubCell"/>
</dbReference>
<evidence type="ECO:0000256" key="2">
    <source>
        <dbReference type="ARBA" id="ARBA00010060"/>
    </source>
</evidence>
<dbReference type="AlphaFoldDB" id="B3S4B9"/>
<dbReference type="OrthoDB" id="498543at2759"/>
<dbReference type="InterPro" id="IPR036910">
    <property type="entry name" value="HMG_box_dom_sf"/>
</dbReference>
<dbReference type="CDD" id="cd13231">
    <property type="entry name" value="PH2_SSRP1-like"/>
    <property type="match status" value="1"/>
</dbReference>
<dbReference type="Proteomes" id="UP000009022">
    <property type="component" value="Unassembled WGS sequence"/>
</dbReference>
<evidence type="ECO:0000313" key="17">
    <source>
        <dbReference type="Proteomes" id="UP000009022"/>
    </source>
</evidence>
<evidence type="ECO:0000256" key="8">
    <source>
        <dbReference type="ARBA" id="ARBA00023125"/>
    </source>
</evidence>
<dbReference type="FunCoup" id="B3S4B9">
    <property type="interactions" value="2357"/>
</dbReference>
<evidence type="ECO:0000256" key="10">
    <source>
        <dbReference type="ARBA" id="ARBA00023204"/>
    </source>
</evidence>
<evidence type="ECO:0000256" key="5">
    <source>
        <dbReference type="ARBA" id="ARBA00022705"/>
    </source>
</evidence>
<dbReference type="PANTHER" id="PTHR45849:SF1">
    <property type="entry name" value="FACT COMPLEX SUBUNIT SSRP1"/>
    <property type="match status" value="1"/>
</dbReference>
<keyword evidence="4 13" id="KW-0158">Chromosome</keyword>
<dbReference type="GO" id="GO:0003677">
    <property type="term" value="F:DNA binding"/>
    <property type="evidence" value="ECO:0007669"/>
    <property type="project" value="UniProtKB-UniRule"/>
</dbReference>
<keyword evidence="17" id="KW-1185">Reference proteome</keyword>
<feature type="compositionally biased region" description="Basic and acidic residues" evidence="14">
    <location>
        <begin position="537"/>
        <end position="554"/>
    </location>
</feature>
<evidence type="ECO:0000256" key="3">
    <source>
        <dbReference type="ARBA" id="ARBA00016104"/>
    </source>
</evidence>
<dbReference type="SUPFAM" id="SSF47095">
    <property type="entry name" value="HMG-box"/>
    <property type="match status" value="1"/>
</dbReference>
<evidence type="ECO:0000256" key="12">
    <source>
        <dbReference type="PROSITE-ProRule" id="PRU00267"/>
    </source>
</evidence>
<dbReference type="GO" id="GO:0035101">
    <property type="term" value="C:FACT complex"/>
    <property type="evidence" value="ECO:0000318"/>
    <property type="project" value="GO_Central"/>
</dbReference>
<dbReference type="STRING" id="10228.B3S4B9"/>
<accession>B3S4B9</accession>
<dbReference type="GO" id="GO:0031491">
    <property type="term" value="F:nucleosome binding"/>
    <property type="evidence" value="ECO:0000318"/>
    <property type="project" value="GO_Central"/>
</dbReference>
<feature type="domain" description="HMG box" evidence="15">
    <location>
        <begin position="555"/>
        <end position="623"/>
    </location>
</feature>
<feature type="DNA-binding region" description="HMG box" evidence="12">
    <location>
        <begin position="555"/>
        <end position="623"/>
    </location>
</feature>
<keyword evidence="10 13" id="KW-0234">DNA repair</keyword>
<evidence type="ECO:0000256" key="13">
    <source>
        <dbReference type="RuleBase" id="RU364013"/>
    </source>
</evidence>
<comment type="similarity">
    <text evidence="2 13">Belongs to the SSRP1 family.</text>
</comment>
<evidence type="ECO:0000259" key="15">
    <source>
        <dbReference type="PROSITE" id="PS50118"/>
    </source>
</evidence>
<dbReference type="SMART" id="SM00398">
    <property type="entry name" value="HMG"/>
    <property type="match status" value="1"/>
</dbReference>
<feature type="compositionally biased region" description="Basic and acidic residues" evidence="14">
    <location>
        <begin position="452"/>
        <end position="468"/>
    </location>
</feature>
<feature type="region of interest" description="Disordered" evidence="14">
    <location>
        <begin position="431"/>
        <end position="558"/>
    </location>
</feature>
<evidence type="ECO:0000256" key="11">
    <source>
        <dbReference type="ARBA" id="ARBA00023242"/>
    </source>
</evidence>
<name>B3S4B9_TRIAD</name>
<dbReference type="InterPro" id="IPR013719">
    <property type="entry name" value="RTT106/SPT16-like_middle_dom"/>
</dbReference>
<dbReference type="InterPro" id="IPR009071">
    <property type="entry name" value="HMG_box_dom"/>
</dbReference>
<dbReference type="Pfam" id="PF08512">
    <property type="entry name" value="Rttp106-like_middle"/>
    <property type="match status" value="1"/>
</dbReference>